<dbReference type="EMBL" id="JAIQCV010000001">
    <property type="protein sequence ID" value="KAH1129621.1"/>
    <property type="molecule type" value="Genomic_DNA"/>
</dbReference>
<evidence type="ECO:0000313" key="2">
    <source>
        <dbReference type="EMBL" id="KAH1129621.1"/>
    </source>
</evidence>
<evidence type="ECO:0000313" key="3">
    <source>
        <dbReference type="Proteomes" id="UP000828251"/>
    </source>
</evidence>
<evidence type="ECO:0000256" key="1">
    <source>
        <dbReference type="SAM" id="MobiDB-lite"/>
    </source>
</evidence>
<accession>A0A9D3WJE6</accession>
<dbReference type="AlphaFoldDB" id="A0A9D3WJE6"/>
<name>A0A9D3WJE6_9ROSI</name>
<gene>
    <name evidence="2" type="ORF">J1N35_000999</name>
</gene>
<dbReference type="Proteomes" id="UP000828251">
    <property type="component" value="Unassembled WGS sequence"/>
</dbReference>
<sequence>MPRRPKKKRRMAKDEPKKLNPGYLSRKGLLMTCTQCGLHGHNNRSCTNSKQSGRTTRSMMATSCQDGSRQTSSTPKSQNNK</sequence>
<keyword evidence="3" id="KW-1185">Reference proteome</keyword>
<protein>
    <submittedName>
        <fullName evidence="2">Uncharacterized protein</fullName>
    </submittedName>
</protein>
<feature type="compositionally biased region" description="Polar residues" evidence="1">
    <location>
        <begin position="43"/>
        <end position="81"/>
    </location>
</feature>
<reference evidence="2 3" key="1">
    <citation type="journal article" date="2021" name="Plant Biotechnol. J.">
        <title>Multi-omics assisted identification of the key and species-specific regulatory components of drought-tolerant mechanisms in Gossypium stocksii.</title>
        <authorList>
            <person name="Yu D."/>
            <person name="Ke L."/>
            <person name="Zhang D."/>
            <person name="Wu Y."/>
            <person name="Sun Y."/>
            <person name="Mei J."/>
            <person name="Sun J."/>
            <person name="Sun Y."/>
        </authorList>
    </citation>
    <scope>NUCLEOTIDE SEQUENCE [LARGE SCALE GENOMIC DNA]</scope>
    <source>
        <strain evidence="3">cv. E1</strain>
        <tissue evidence="2">Leaf</tissue>
    </source>
</reference>
<comment type="caution">
    <text evidence="2">The sequence shown here is derived from an EMBL/GenBank/DDBJ whole genome shotgun (WGS) entry which is preliminary data.</text>
</comment>
<feature type="region of interest" description="Disordered" evidence="1">
    <location>
        <begin position="1"/>
        <end position="23"/>
    </location>
</feature>
<organism evidence="2 3">
    <name type="scientific">Gossypium stocksii</name>
    <dbReference type="NCBI Taxonomy" id="47602"/>
    <lineage>
        <taxon>Eukaryota</taxon>
        <taxon>Viridiplantae</taxon>
        <taxon>Streptophyta</taxon>
        <taxon>Embryophyta</taxon>
        <taxon>Tracheophyta</taxon>
        <taxon>Spermatophyta</taxon>
        <taxon>Magnoliopsida</taxon>
        <taxon>eudicotyledons</taxon>
        <taxon>Gunneridae</taxon>
        <taxon>Pentapetalae</taxon>
        <taxon>rosids</taxon>
        <taxon>malvids</taxon>
        <taxon>Malvales</taxon>
        <taxon>Malvaceae</taxon>
        <taxon>Malvoideae</taxon>
        <taxon>Gossypium</taxon>
    </lineage>
</organism>
<feature type="compositionally biased region" description="Basic residues" evidence="1">
    <location>
        <begin position="1"/>
        <end position="11"/>
    </location>
</feature>
<feature type="region of interest" description="Disordered" evidence="1">
    <location>
        <begin position="39"/>
        <end position="81"/>
    </location>
</feature>
<proteinExistence type="predicted"/>
<dbReference type="OrthoDB" id="1939383at2759"/>